<organism evidence="1">
    <name type="scientific">Babesia bigemina</name>
    <dbReference type="NCBI Taxonomy" id="5866"/>
    <lineage>
        <taxon>Eukaryota</taxon>
        <taxon>Sar</taxon>
        <taxon>Alveolata</taxon>
        <taxon>Apicomplexa</taxon>
        <taxon>Aconoidasida</taxon>
        <taxon>Piroplasmida</taxon>
        <taxon>Babesiidae</taxon>
        <taxon>Babesia</taxon>
    </lineage>
</organism>
<dbReference type="GeneID" id="24561769"/>
<dbReference type="VEuPathDB" id="PiroplasmaDB:BBBOND_0001970"/>
<protein>
    <submittedName>
        <fullName evidence="1">Uncharacterized protein</fullName>
    </submittedName>
</protein>
<accession>A0A061BKU2</accession>
<dbReference type="AlphaFoldDB" id="A0A061BKU2"/>
<evidence type="ECO:0000313" key="1">
    <source>
        <dbReference type="EMBL" id="CDR71545.1"/>
    </source>
</evidence>
<name>A0A061BKU2_BABBI</name>
<dbReference type="EMBL" id="LK054998">
    <property type="protein sequence ID" value="CDR71545.1"/>
    <property type="molecule type" value="Genomic_DNA"/>
</dbReference>
<sequence>MASHSISSIKNNFIYVKEICDNFAQNLAKEINDSDIYAFSNDIVEKIENDRQLLKQGIGEIHNPFYLKPALHAVLSQLIGQVRGAANKIDKIIQQCNIAYVDSAYNKAKELVEKLEKALKLGTHAVDSAIDGVTKTLDAEIGNDEVSKQTITSLPTQKFTNYRSFVGQDNLSSITHENLDQLAGSLPAAIGDIERQVTTKLTAGNLKFEISDGQTFQSPFSTIEQQLNKIAGLVDSSKNTGSSSEGIQQYLGALDEMLTGKGAVNISAKDVNPNAVQGLEKIKNDIGLLQTKNIENVKHNLNELCAAVRWAANEVNWFLREMKKGQIDEKLVGIRKQIDDLRVKEIQGTITLCTDFLQKATESGQVTIKALEKYVDEQVADAIKTITTQAKKHYVSTLKTELQHFTARVQGHLTGLTTLIDKDLVQGYKGLMKTVQGVKFIVKLKETSEFETSADTALFTKLQTAVPLPPGQEKPTKENFKALVDAFEHYFNNIHGYVKNEIKRLNEQHEQTLNYKPTHAESEYNKKVNASRLDGVHNELTKIIYQLKVGMRYDRYLPGLLDGLSEALDGLRPECYALPSTPLLDCIGSGLRGFVGELRMAYISVYDCAAYDFNWDADGRKCAKVCLTIIPVLFNELYPLFYHCCNGWKTYRIEGRDNKNELRDYLQNQGYAIDNLKKDHAGREVAVCCNVGFKERNEFDKDAHDFESLDKYITHYEGKGVVSKLFTHLNDYYKVCHLSTSSATRNPSSVYDMLQWLCGLSYNVVYHDLSFDGFSGLFEKPEEPEYEEGGVSFGDEDEDTLSAYPRNITASDMRDTLTEVCHYSHDVLVGLIGHGHADGIYAVDFNTNSQGFSYPSRYGQCIDMLVDILHRLYQQLYFVYCQCCNDEICSGWRGCLYGNAIGGSDWKCNSKQCADQKCNQKVNQTCELHPKCGVKSPLQSYLEDGLPGFLPHSFKKPGCKLECTVSNHRGIPCKTPMGFTDISTMASHTQTR</sequence>
<dbReference type="RefSeq" id="XP_012770491.1">
    <property type="nucleotide sequence ID" value="XM_012915037.1"/>
</dbReference>
<dbReference type="KEGG" id="bbig:BBBOND_0001970"/>
<reference evidence="1" key="2">
    <citation type="submission" date="2014-06" db="EMBL/GenBank/DDBJ databases">
        <authorList>
            <person name="Aslett M."/>
            <person name="De Silva Nishadi"/>
        </authorList>
    </citation>
    <scope>NUCLEOTIDE SEQUENCE</scope>
    <source>
        <strain evidence="1">Bond</strain>
    </source>
</reference>
<proteinExistence type="predicted"/>
<gene>
    <name evidence="1" type="ORF">BBBOND_0001970</name>
</gene>
<reference evidence="1" key="1">
    <citation type="journal article" date="2014" name="Nucleic Acids Res.">
        <title>The evolutionary dynamics of variant antigen genes in Babesia reveal a history of genomic innovation underlying host-parasite interaction.</title>
        <authorList>
            <person name="Jackson A.P."/>
            <person name="Otto T.D."/>
            <person name="Darby A."/>
            <person name="Ramaprasad A."/>
            <person name="Xia D."/>
            <person name="Echaide I.E."/>
            <person name="Farber M."/>
            <person name="Gahlot S."/>
            <person name="Gamble J."/>
            <person name="Gupta D."/>
            <person name="Gupta Y."/>
            <person name="Jackson L."/>
            <person name="Malandrin L."/>
            <person name="Malas T.B."/>
            <person name="Moussa E."/>
            <person name="Nair M."/>
            <person name="Reid AJ."/>
            <person name="Sanders M."/>
            <person name="Sharma J."/>
            <person name="Tracey A."/>
            <person name="Quail M.A."/>
            <person name="Weir W."/>
            <person name="Wastling J.M."/>
            <person name="Hall N."/>
            <person name="Willadsen P."/>
            <person name="Lingelbach K."/>
            <person name="Shiels B."/>
            <person name="Tait A."/>
            <person name="Berriman M."/>
            <person name="Allred D.R."/>
            <person name="Pain A."/>
        </authorList>
    </citation>
    <scope>NUCLEOTIDE SEQUENCE</scope>
    <source>
        <strain evidence="1">Bond</strain>
    </source>
</reference>
<dbReference type="OrthoDB" id="366065at2759"/>